<evidence type="ECO:0000256" key="1">
    <source>
        <dbReference type="SAM" id="MobiDB-lite"/>
    </source>
</evidence>
<evidence type="ECO:0000313" key="2">
    <source>
        <dbReference type="EMBL" id="EDN97188.1"/>
    </source>
</evidence>
<accession>A7F367</accession>
<reference evidence="3" key="1">
    <citation type="journal article" date="2011" name="PLoS Genet.">
        <title>Genomic analysis of the necrotrophic fungal pathogens Sclerotinia sclerotiorum and Botrytis cinerea.</title>
        <authorList>
            <person name="Amselem J."/>
            <person name="Cuomo C.A."/>
            <person name="van Kan J.A."/>
            <person name="Viaud M."/>
            <person name="Benito E.P."/>
            <person name="Couloux A."/>
            <person name="Coutinho P.M."/>
            <person name="de Vries R.P."/>
            <person name="Dyer P.S."/>
            <person name="Fillinger S."/>
            <person name="Fournier E."/>
            <person name="Gout L."/>
            <person name="Hahn M."/>
            <person name="Kohn L."/>
            <person name="Lapalu N."/>
            <person name="Plummer K.M."/>
            <person name="Pradier J.M."/>
            <person name="Quevillon E."/>
            <person name="Sharon A."/>
            <person name="Simon A."/>
            <person name="ten Have A."/>
            <person name="Tudzynski B."/>
            <person name="Tudzynski P."/>
            <person name="Wincker P."/>
            <person name="Andrew M."/>
            <person name="Anthouard V."/>
            <person name="Beever R.E."/>
            <person name="Beffa R."/>
            <person name="Benoit I."/>
            <person name="Bouzid O."/>
            <person name="Brault B."/>
            <person name="Chen Z."/>
            <person name="Choquer M."/>
            <person name="Collemare J."/>
            <person name="Cotton P."/>
            <person name="Danchin E.G."/>
            <person name="Da Silva C."/>
            <person name="Gautier A."/>
            <person name="Giraud C."/>
            <person name="Giraud T."/>
            <person name="Gonzalez C."/>
            <person name="Grossetete S."/>
            <person name="Guldener U."/>
            <person name="Henrissat B."/>
            <person name="Howlett B.J."/>
            <person name="Kodira C."/>
            <person name="Kretschmer M."/>
            <person name="Lappartient A."/>
            <person name="Leroch M."/>
            <person name="Levis C."/>
            <person name="Mauceli E."/>
            <person name="Neuveglise C."/>
            <person name="Oeser B."/>
            <person name="Pearson M."/>
            <person name="Poulain J."/>
            <person name="Poussereau N."/>
            <person name="Quesneville H."/>
            <person name="Rascle C."/>
            <person name="Schumacher J."/>
            <person name="Segurens B."/>
            <person name="Sexton A."/>
            <person name="Silva E."/>
            <person name="Sirven C."/>
            <person name="Soanes D.M."/>
            <person name="Talbot N.J."/>
            <person name="Templeton M."/>
            <person name="Yandava C."/>
            <person name="Yarden O."/>
            <person name="Zeng Q."/>
            <person name="Rollins J.A."/>
            <person name="Lebrun M.H."/>
            <person name="Dickman M."/>
        </authorList>
    </citation>
    <scope>NUCLEOTIDE SEQUENCE [LARGE SCALE GENOMIC DNA]</scope>
    <source>
        <strain evidence="3">ATCC 18683 / 1980 / Ss-1</strain>
    </source>
</reference>
<organism evidence="2 3">
    <name type="scientific">Sclerotinia sclerotiorum (strain ATCC 18683 / 1980 / Ss-1)</name>
    <name type="common">White mold</name>
    <name type="synonym">Whetzelinia sclerotiorum</name>
    <dbReference type="NCBI Taxonomy" id="665079"/>
    <lineage>
        <taxon>Eukaryota</taxon>
        <taxon>Fungi</taxon>
        <taxon>Dikarya</taxon>
        <taxon>Ascomycota</taxon>
        <taxon>Pezizomycotina</taxon>
        <taxon>Leotiomycetes</taxon>
        <taxon>Helotiales</taxon>
        <taxon>Sclerotiniaceae</taxon>
        <taxon>Sclerotinia</taxon>
    </lineage>
</organism>
<proteinExistence type="predicted"/>
<dbReference type="KEGG" id="ssl:SS1G_11713"/>
<dbReference type="InParanoid" id="A7F367"/>
<gene>
    <name evidence="2" type="ORF">SS1G_11713</name>
</gene>
<dbReference type="Proteomes" id="UP000001312">
    <property type="component" value="Unassembled WGS sequence"/>
</dbReference>
<protein>
    <submittedName>
        <fullName evidence="2">Uncharacterized protein</fullName>
    </submittedName>
</protein>
<feature type="region of interest" description="Disordered" evidence="1">
    <location>
        <begin position="116"/>
        <end position="136"/>
    </location>
</feature>
<dbReference type="AlphaFoldDB" id="A7F367"/>
<name>A7F367_SCLS1</name>
<sequence>MSPKQRMQSLSLVLLFVRSDKTRSVNFRTAIPPHIGYKKYVPQGQQPGENEAYTQLCDGKNRRCIYCIGPMNQVLKIMELKGYQSNRLNCSLPDLVIQENIYGILFQDDELPSITHAGRKNEHETSRTRYMETATG</sequence>
<dbReference type="EMBL" id="CH476640">
    <property type="protein sequence ID" value="EDN97188.1"/>
    <property type="molecule type" value="Genomic_DNA"/>
</dbReference>
<dbReference type="GeneID" id="5482851"/>
<dbReference type="RefSeq" id="XP_001586684.1">
    <property type="nucleotide sequence ID" value="XM_001586634.1"/>
</dbReference>
<evidence type="ECO:0000313" key="3">
    <source>
        <dbReference type="Proteomes" id="UP000001312"/>
    </source>
</evidence>
<keyword evidence="3" id="KW-1185">Reference proteome</keyword>
<feature type="compositionally biased region" description="Basic and acidic residues" evidence="1">
    <location>
        <begin position="119"/>
        <end position="130"/>
    </location>
</feature>